<accession>C7N244</accession>
<dbReference type="EMBL" id="CP001684">
    <property type="protein sequence ID" value="ACV21350.1"/>
    <property type="molecule type" value="Genomic_DNA"/>
</dbReference>
<dbReference type="AlphaFoldDB" id="C7N244"/>
<name>C7N244_SLAHD</name>
<proteinExistence type="predicted"/>
<evidence type="ECO:0000313" key="1">
    <source>
        <dbReference type="EMBL" id="ACV21350.1"/>
    </source>
</evidence>
<sequence>MLTLAGIPELGNLAQKYFTCVDKLENSYYLSRPEAVEVLENAALISRLRGTCSLSYGRISSVVGLDQYPWNVIESVAMSMGYKSSNDSFTKNDIEEMYDSDADYANRFYGNDTEQEAIETLSTALARLDVDTVIADDLERLFEISFDPHRVILHFELSTVKKFDKLPGEVIYEFSPRGGGLNRLWEEYEANANEPYLNNAKSVYSLDWSWAKSKYNRPNRELGDGPYRMMEIFEVLGKLAYPTRKYVARLIRALMVRHQQMTVTEPAKMPKPTEETIDRYLANVAAANTATGGTFEQRAVDYAVSIQYREDQYRIAGIGSSVNETNLST</sequence>
<protein>
    <submittedName>
        <fullName evidence="1">Uncharacterized protein</fullName>
    </submittedName>
</protein>
<keyword evidence="2" id="KW-1185">Reference proteome</keyword>
<dbReference type="HOGENOM" id="CLU_844403_0_0_11"/>
<organism evidence="1 2">
    <name type="scientific">Slackia heliotrinireducens (strain ATCC 29202 / DSM 20476 / NCTC 11029 / RHS 1)</name>
    <name type="common">Peptococcus heliotrinreducens</name>
    <dbReference type="NCBI Taxonomy" id="471855"/>
    <lineage>
        <taxon>Bacteria</taxon>
        <taxon>Bacillati</taxon>
        <taxon>Actinomycetota</taxon>
        <taxon>Coriobacteriia</taxon>
        <taxon>Eggerthellales</taxon>
        <taxon>Eggerthellaceae</taxon>
        <taxon>Slackia</taxon>
    </lineage>
</organism>
<dbReference type="eggNOG" id="ENOG503498G">
    <property type="taxonomic scope" value="Bacteria"/>
</dbReference>
<reference evidence="1 2" key="1">
    <citation type="journal article" date="2009" name="Stand. Genomic Sci.">
        <title>Complete genome sequence of Slackia heliotrinireducens type strain (RHS 1).</title>
        <authorList>
            <person name="Pukall R."/>
            <person name="Lapidus A."/>
            <person name="Nolan M."/>
            <person name="Copeland A."/>
            <person name="Glavina Del Rio T."/>
            <person name="Lucas S."/>
            <person name="Chen F."/>
            <person name="Tice H."/>
            <person name="Cheng J.F."/>
            <person name="Chertkov O."/>
            <person name="Bruce D."/>
            <person name="Goodwin L."/>
            <person name="Kuske C."/>
            <person name="Brettin T."/>
            <person name="Detter J.C."/>
            <person name="Han C."/>
            <person name="Pitluck S."/>
            <person name="Pati A."/>
            <person name="Mavrommatis K."/>
            <person name="Ivanova N."/>
            <person name="Ovchinnikova G."/>
            <person name="Chen A."/>
            <person name="Palaniappan K."/>
            <person name="Schneider S."/>
            <person name="Rohde M."/>
            <person name="Chain P."/>
            <person name="D'haeseleer P."/>
            <person name="Goker M."/>
            <person name="Bristow J."/>
            <person name="Eisen J.A."/>
            <person name="Markowitz V."/>
            <person name="Kyrpides N.C."/>
            <person name="Klenk H.P."/>
            <person name="Hugenholtz P."/>
        </authorList>
    </citation>
    <scope>NUCLEOTIDE SEQUENCE [LARGE SCALE GENOMIC DNA]</scope>
    <source>
        <strain evidence="2">ATCC 29202 / DSM 20476 / NCTC 11029 / RHS 1</strain>
    </source>
</reference>
<gene>
    <name evidence="1" type="ordered locus">Shel_02820</name>
</gene>
<dbReference type="KEGG" id="shi:Shel_02820"/>
<evidence type="ECO:0000313" key="2">
    <source>
        <dbReference type="Proteomes" id="UP000002026"/>
    </source>
</evidence>
<dbReference type="Proteomes" id="UP000002026">
    <property type="component" value="Chromosome"/>
</dbReference>